<organism evidence="15 16">
    <name type="scientific">Wallemia mellicola</name>
    <dbReference type="NCBI Taxonomy" id="1708541"/>
    <lineage>
        <taxon>Eukaryota</taxon>
        <taxon>Fungi</taxon>
        <taxon>Dikarya</taxon>
        <taxon>Basidiomycota</taxon>
        <taxon>Wallemiomycotina</taxon>
        <taxon>Wallemiomycetes</taxon>
        <taxon>Wallemiales</taxon>
        <taxon>Wallemiaceae</taxon>
        <taxon>Wallemia</taxon>
    </lineage>
</organism>
<dbReference type="SUPFAM" id="SSF52467">
    <property type="entry name" value="DHS-like NAD/FAD-binding domain"/>
    <property type="match status" value="1"/>
</dbReference>
<keyword evidence="4 9" id="KW-0853">WD repeat</keyword>
<dbReference type="PROSITE" id="PS50082">
    <property type="entry name" value="WD_REPEATS_2"/>
    <property type="match status" value="2"/>
</dbReference>
<evidence type="ECO:0000313" key="15">
    <source>
        <dbReference type="EMBL" id="TIC29826.1"/>
    </source>
</evidence>
<keyword evidence="5" id="KW-0808">Transferase</keyword>
<dbReference type="Proteomes" id="UP000305647">
    <property type="component" value="Unassembled WGS sequence"/>
</dbReference>
<dbReference type="EMBL" id="SPRO01000024">
    <property type="protein sequence ID" value="TIC29826.1"/>
    <property type="molecule type" value="Genomic_DNA"/>
</dbReference>
<dbReference type="GO" id="GO:0005739">
    <property type="term" value="C:mitochondrion"/>
    <property type="evidence" value="ECO:0007669"/>
    <property type="project" value="UniProtKB-SubCell"/>
</dbReference>
<evidence type="ECO:0000259" key="13">
    <source>
        <dbReference type="PROSITE" id="PS50305"/>
    </source>
</evidence>
<proteinExistence type="inferred from homology"/>
<accession>A0A4T0QX63</accession>
<dbReference type="SMART" id="SM00320">
    <property type="entry name" value="WD40"/>
    <property type="match status" value="6"/>
</dbReference>
<dbReference type="Gene3D" id="2.130.10.10">
    <property type="entry name" value="YVTN repeat-like/Quinoprotein amine dehydrogenase"/>
    <property type="match status" value="1"/>
</dbReference>
<feature type="repeat" description="WD" evidence="9">
    <location>
        <begin position="917"/>
        <end position="957"/>
    </location>
</feature>
<dbReference type="Pfam" id="PF02146">
    <property type="entry name" value="SIR2"/>
    <property type="match status" value="1"/>
</dbReference>
<evidence type="ECO:0000256" key="1">
    <source>
        <dbReference type="ARBA" id="ARBA00004173"/>
    </source>
</evidence>
<dbReference type="GO" id="GO:0010992">
    <property type="term" value="P:ubiquitin recycling"/>
    <property type="evidence" value="ECO:0007669"/>
    <property type="project" value="TreeGrafter"/>
</dbReference>
<keyword evidence="10" id="KW-0862">Zinc</keyword>
<feature type="compositionally biased region" description="Acidic residues" evidence="11">
    <location>
        <begin position="172"/>
        <end position="185"/>
    </location>
</feature>
<dbReference type="InterPro" id="IPR038122">
    <property type="entry name" value="PFU_sf"/>
</dbReference>
<dbReference type="GO" id="GO:0046872">
    <property type="term" value="F:metal ion binding"/>
    <property type="evidence" value="ECO:0007669"/>
    <property type="project" value="UniProtKB-KW"/>
</dbReference>
<evidence type="ECO:0000256" key="11">
    <source>
        <dbReference type="SAM" id="MobiDB-lite"/>
    </source>
</evidence>
<dbReference type="PROSITE" id="PS51394">
    <property type="entry name" value="PFU"/>
    <property type="match status" value="1"/>
</dbReference>
<feature type="active site" description="Proton acceptor" evidence="10">
    <location>
        <position position="1269"/>
    </location>
</feature>
<dbReference type="InterPro" id="IPR001680">
    <property type="entry name" value="WD40_rpt"/>
</dbReference>
<dbReference type="InterPro" id="IPR012677">
    <property type="entry name" value="Nucleotide-bd_a/b_plait_sf"/>
</dbReference>
<comment type="caution">
    <text evidence="15">The sequence shown here is derived from an EMBL/GenBank/DDBJ whole genome shotgun (WGS) entry which is preliminary data.</text>
</comment>
<evidence type="ECO:0000256" key="4">
    <source>
        <dbReference type="ARBA" id="ARBA00022574"/>
    </source>
</evidence>
<feature type="domain" description="RRM" evidence="12">
    <location>
        <begin position="417"/>
        <end position="489"/>
    </location>
</feature>
<dbReference type="Pfam" id="PF00400">
    <property type="entry name" value="WD40"/>
    <property type="match status" value="5"/>
</dbReference>
<feature type="binding site" evidence="10">
    <location>
        <position position="1301"/>
    </location>
    <ligand>
        <name>Zn(2+)</name>
        <dbReference type="ChEBI" id="CHEBI:29105"/>
    </ligand>
</feature>
<dbReference type="InterPro" id="IPR035979">
    <property type="entry name" value="RBD_domain_sf"/>
</dbReference>
<dbReference type="InterPro" id="IPR036322">
    <property type="entry name" value="WD40_repeat_dom_sf"/>
</dbReference>
<dbReference type="InterPro" id="IPR026590">
    <property type="entry name" value="Ssirtuin_cat_dom"/>
</dbReference>
<dbReference type="GO" id="GO:0016740">
    <property type="term" value="F:transferase activity"/>
    <property type="evidence" value="ECO:0007669"/>
    <property type="project" value="UniProtKB-KW"/>
</dbReference>
<dbReference type="PROSITE" id="PS50305">
    <property type="entry name" value="SIRTUIN"/>
    <property type="match status" value="1"/>
</dbReference>
<evidence type="ECO:0000256" key="9">
    <source>
        <dbReference type="PROSITE-ProRule" id="PRU00221"/>
    </source>
</evidence>
<evidence type="ECO:0000313" key="16">
    <source>
        <dbReference type="Proteomes" id="UP000305647"/>
    </source>
</evidence>
<feature type="binding site" evidence="10">
    <location>
        <position position="1277"/>
    </location>
    <ligand>
        <name>Zn(2+)</name>
        <dbReference type="ChEBI" id="CHEBI:29105"/>
    </ligand>
</feature>
<evidence type="ECO:0000256" key="10">
    <source>
        <dbReference type="PROSITE-ProRule" id="PRU00236"/>
    </source>
</evidence>
<dbReference type="CDD" id="cd00200">
    <property type="entry name" value="WD40"/>
    <property type="match status" value="1"/>
</dbReference>
<dbReference type="Pfam" id="PF00076">
    <property type="entry name" value="RRM_1"/>
    <property type="match status" value="5"/>
</dbReference>
<dbReference type="Gene3D" id="3.30.70.330">
    <property type="match status" value="5"/>
</dbReference>
<feature type="repeat" description="WD" evidence="9">
    <location>
        <begin position="958"/>
        <end position="992"/>
    </location>
</feature>
<dbReference type="InterPro" id="IPR026591">
    <property type="entry name" value="Sirtuin_cat_small_dom_sf"/>
</dbReference>
<dbReference type="SUPFAM" id="SSF54928">
    <property type="entry name" value="RNA-binding domain, RBD"/>
    <property type="match status" value="4"/>
</dbReference>
<feature type="domain" description="Deacetylase sirtuin-type" evidence="13">
    <location>
        <begin position="1139"/>
        <end position="1413"/>
    </location>
</feature>
<dbReference type="GO" id="GO:0070403">
    <property type="term" value="F:NAD+ binding"/>
    <property type="evidence" value="ECO:0007669"/>
    <property type="project" value="InterPro"/>
</dbReference>
<comment type="subcellular location">
    <subcellularLocation>
        <location evidence="1">Mitochondrion</location>
    </subcellularLocation>
</comment>
<keyword evidence="8" id="KW-0694">RNA-binding</keyword>
<dbReference type="InterPro" id="IPR015155">
    <property type="entry name" value="PFU"/>
</dbReference>
<dbReference type="Gene3D" id="3.10.20.870">
    <property type="entry name" value="PFU (PLAA family ubiquitin binding), C-terminal domain"/>
    <property type="match status" value="1"/>
</dbReference>
<evidence type="ECO:0000256" key="8">
    <source>
        <dbReference type="PROSITE-ProRule" id="PRU00176"/>
    </source>
</evidence>
<evidence type="ECO:0000256" key="7">
    <source>
        <dbReference type="ARBA" id="ARBA00023027"/>
    </source>
</evidence>
<feature type="compositionally biased region" description="Basic and acidic residues" evidence="11">
    <location>
        <begin position="198"/>
        <end position="210"/>
    </location>
</feature>
<dbReference type="SUPFAM" id="SSF50978">
    <property type="entry name" value="WD40 repeat-like"/>
    <property type="match status" value="1"/>
</dbReference>
<dbReference type="PANTHER" id="PTHR19849">
    <property type="entry name" value="PHOSPHOLIPASE A-2-ACTIVATING PROTEIN"/>
    <property type="match status" value="1"/>
</dbReference>
<feature type="domain" description="PFU" evidence="14">
    <location>
        <begin position="1043"/>
        <end position="1136"/>
    </location>
</feature>
<reference evidence="15 16" key="1">
    <citation type="submission" date="2019-03" db="EMBL/GenBank/DDBJ databases">
        <title>Sequencing 25 genomes of Wallemia mellicola.</title>
        <authorList>
            <person name="Gostincar C."/>
        </authorList>
    </citation>
    <scope>NUCLEOTIDE SEQUENCE [LARGE SCALE GENOMIC DNA]</scope>
    <source>
        <strain evidence="15 16">EXF-8738</strain>
    </source>
</reference>
<dbReference type="GO" id="GO:0005634">
    <property type="term" value="C:nucleus"/>
    <property type="evidence" value="ECO:0007669"/>
    <property type="project" value="TreeGrafter"/>
</dbReference>
<dbReference type="GO" id="GO:0003723">
    <property type="term" value="F:RNA binding"/>
    <property type="evidence" value="ECO:0007669"/>
    <property type="project" value="UniProtKB-UniRule"/>
</dbReference>
<dbReference type="Gene3D" id="3.40.50.1220">
    <property type="entry name" value="TPP-binding domain"/>
    <property type="match status" value="1"/>
</dbReference>
<keyword evidence="6" id="KW-0677">Repeat</keyword>
<keyword evidence="3" id="KW-0963">Cytoplasm</keyword>
<comment type="similarity">
    <text evidence="2">Belongs to the sirtuin family. Class I subfamily.</text>
</comment>
<dbReference type="PANTHER" id="PTHR19849:SF0">
    <property type="entry name" value="PHOSPHOLIPASE A-2-ACTIVATING PROTEIN"/>
    <property type="match status" value="1"/>
</dbReference>
<keyword evidence="10" id="KW-0479">Metal-binding</keyword>
<dbReference type="GO" id="GO:0043161">
    <property type="term" value="P:proteasome-mediated ubiquitin-dependent protein catabolic process"/>
    <property type="evidence" value="ECO:0007669"/>
    <property type="project" value="TreeGrafter"/>
</dbReference>
<evidence type="ECO:0000256" key="6">
    <source>
        <dbReference type="ARBA" id="ARBA00022737"/>
    </source>
</evidence>
<evidence type="ECO:0000259" key="14">
    <source>
        <dbReference type="PROSITE" id="PS51394"/>
    </source>
</evidence>
<dbReference type="CDD" id="cd12320">
    <property type="entry name" value="RRM6_RBM19_RRM5_MRD1"/>
    <property type="match status" value="1"/>
</dbReference>
<sequence>MERLFRCSPSTKILAAFVITTKMSRLIVKGLPTTADNNALRTHFGSRGATITDAKVVFKKGTAVGTSKGKSRGFGFVGFKSPEEAKEALHFFNKTYWGTSKLEIEIVEDNKSIQEQLQDGKALKAKRRRKEGKESDSEEEESNKRVKVLKPVHLKAIEMQKAKNKATKNSDSEQEGGDDNTEMSDLEYMRAKMKRRHIPEETDEAPKEETPQETTQDAEARKQAEVIDQVMETARIFLRNLPFSCTEDDLKTEFSKYGVVNQAHVPLSNDSKTPMGVAYISFASPNAAVAAFRAADGSIFQGRLLHVLPAVNKRPPQDLSKASFKKLRNKDRKEGAESREFSWSGLYMNADAVVSSLAARLNVEKAEILSSDSSSNPAVKVALAETHVINETKGFLKEQGVNLDAFSPENRGPRLENTLLIKNIPFGTSVDDLDEMFRPCGEISRLLLPPAGTIAIIEYLLPNDARTAFKKLAYKRVGNSVLYLEKAPNGMWAKDAPSGAIAAGGPKPVEVVDKETPTDKVAAGEEEAASTLFIKNIAFSTPEAKLASIFSSLSGYRYARIQTKPDPKSAANRLSMGYGFVGFDNEEHAKDALASMQKYVLDGHSLQVKFAQRGKDSEPGAAMGQTKTTKMLVKNVPFEASKKDIRELFGMHGQLKSVRLPRKFDRKTRGFAFLDFVTRRDAEIAYESLKHTHLLGRHLVLQWADDAAINDIDALREKTASSRSTNMPTNKTKFVGPEGLALEELNMTLPQYKLSATLEGHTDDVKSVFACKDNSILSASRDGTVRRFAGDNYDLKGTYLGHMGYVNSVHYMEGGSDSRILIHDKGRAEKPLESLLEHWNNVCCLDTRGNTIASGSWDLTARVWNVAGGHYEQVSKLDKHDAAVWDVKLLPDGSLLTASADNFIRHFNPDGSLNRRFEGHTEPVRALAILDGTSFFSASNDGTIRKWNLKTGEQIAVLPGHSSFIYSLAILSSPDGEDYLVSCGEDYEVRVWLGETCLQSILIPAVSIWSVSVLPNGDFAVGTSQNLIHVFTTTEERKANLNILEEWDAQTNEIKDRQTGRSATNKKATEISPIVIDIDVDDDKPNLQLTYNVGEDVQEVAEKFVQANDLSENYIQRIAQFLAQATGQPEVQKSVKEEPKAEKTPIKRLAEILTSNETKKVIIMAGAGVSTSAGLPDFRSPNTGLYANLQQYNLPYPEAVFDIDFFREQPKPFYALAKELYPGSFLPTITHYFFKLLENKGLLKRVFTQNIDTLERVAGVSDDLMVEAHGSFAKARCVSCKELSDGEYVKSCVMRSEIPVCQEVGCADDKNAFVKPDITFFGEALPRNFFDKLDDDFNHCDLLIVLGTSLKVNPFASLISFVGGDTPRALLNLEQAGVYEGGGFSFDEGSRDIFCKGKVDDVVVNLAEECGWKGELMELYETERQEKAKEFNLIDSLTEDLSKIKM</sequence>
<evidence type="ECO:0000256" key="5">
    <source>
        <dbReference type="ARBA" id="ARBA00022679"/>
    </source>
</evidence>
<dbReference type="Gene3D" id="3.30.1600.10">
    <property type="entry name" value="SIR2/SIRT2 'Small Domain"/>
    <property type="match status" value="1"/>
</dbReference>
<feature type="region of interest" description="Disordered" evidence="11">
    <location>
        <begin position="116"/>
        <end position="219"/>
    </location>
</feature>
<name>A0A4T0QX63_9BASI</name>
<dbReference type="InterPro" id="IPR029035">
    <property type="entry name" value="DHS-like_NAD/FAD-binding_dom"/>
</dbReference>
<protein>
    <submittedName>
        <fullName evidence="15">RNA-binding domain-containing protein</fullName>
    </submittedName>
</protein>
<evidence type="ECO:0000259" key="12">
    <source>
        <dbReference type="PROSITE" id="PS50102"/>
    </source>
</evidence>
<feature type="domain" description="RRM" evidence="12">
    <location>
        <begin position="629"/>
        <end position="706"/>
    </location>
</feature>
<feature type="domain" description="RRM" evidence="12">
    <location>
        <begin position="530"/>
        <end position="613"/>
    </location>
</feature>
<keyword evidence="7" id="KW-0520">NAD</keyword>
<dbReference type="GO" id="GO:0043130">
    <property type="term" value="F:ubiquitin binding"/>
    <property type="evidence" value="ECO:0007669"/>
    <property type="project" value="TreeGrafter"/>
</dbReference>
<feature type="binding site" evidence="10">
    <location>
        <position position="1306"/>
    </location>
    <ligand>
        <name>Zn(2+)</name>
        <dbReference type="ChEBI" id="CHEBI:29105"/>
    </ligand>
</feature>
<dbReference type="InterPro" id="IPR000504">
    <property type="entry name" value="RRM_dom"/>
</dbReference>
<feature type="binding site" evidence="10">
    <location>
        <position position="1280"/>
    </location>
    <ligand>
        <name>Zn(2+)</name>
        <dbReference type="ChEBI" id="CHEBI:29105"/>
    </ligand>
</feature>
<dbReference type="Pfam" id="PF09070">
    <property type="entry name" value="PFU"/>
    <property type="match status" value="1"/>
</dbReference>
<feature type="domain" description="RRM" evidence="12">
    <location>
        <begin position="234"/>
        <end position="312"/>
    </location>
</feature>
<dbReference type="InterPro" id="IPR015943">
    <property type="entry name" value="WD40/YVTN_repeat-like_dom_sf"/>
</dbReference>
<dbReference type="PROSITE" id="PS50102">
    <property type="entry name" value="RRM"/>
    <property type="match status" value="5"/>
</dbReference>
<feature type="domain" description="RRM" evidence="12">
    <location>
        <begin position="24"/>
        <end position="130"/>
    </location>
</feature>
<dbReference type="SMART" id="SM00360">
    <property type="entry name" value="RRM"/>
    <property type="match status" value="5"/>
</dbReference>
<dbReference type="InterPro" id="IPR003000">
    <property type="entry name" value="Sirtuin"/>
</dbReference>
<gene>
    <name evidence="15" type="ORF">E3Q10_02429</name>
</gene>
<evidence type="ECO:0000256" key="2">
    <source>
        <dbReference type="ARBA" id="ARBA00006924"/>
    </source>
</evidence>
<dbReference type="PROSITE" id="PS50294">
    <property type="entry name" value="WD_REPEATS_REGION"/>
    <property type="match status" value="1"/>
</dbReference>
<evidence type="ECO:0000256" key="3">
    <source>
        <dbReference type="ARBA" id="ARBA00022490"/>
    </source>
</evidence>
<dbReference type="CDD" id="cd01408">
    <property type="entry name" value="SIRT1"/>
    <property type="match status" value="1"/>
</dbReference>